<protein>
    <submittedName>
        <fullName evidence="1">Uncharacterized protein</fullName>
    </submittedName>
</protein>
<dbReference type="AlphaFoldDB" id="A0A852YCH2"/>
<evidence type="ECO:0000313" key="2">
    <source>
        <dbReference type="Proteomes" id="UP000553888"/>
    </source>
</evidence>
<organism evidence="1 2">
    <name type="scientific">Schumannella luteola</name>
    <dbReference type="NCBI Taxonomy" id="472059"/>
    <lineage>
        <taxon>Bacteria</taxon>
        <taxon>Bacillati</taxon>
        <taxon>Actinomycetota</taxon>
        <taxon>Actinomycetes</taxon>
        <taxon>Micrococcales</taxon>
        <taxon>Microbacteriaceae</taxon>
        <taxon>Schumannella</taxon>
    </lineage>
</organism>
<name>A0A852YCH2_9MICO</name>
<dbReference type="RefSeq" id="WP_179567767.1">
    <property type="nucleotide sequence ID" value="NZ_JACBZY010000001.1"/>
</dbReference>
<sequence>MGERYGSLVVIQTGLRAPRTAKQARENWTPDKACEVICTNSWEHNGTEHTCGRRYLIRSRDLGRRAYCIICRQRQNAASVNAIKKENAS</sequence>
<evidence type="ECO:0000313" key="1">
    <source>
        <dbReference type="EMBL" id="NYG99532.1"/>
    </source>
</evidence>
<proteinExistence type="predicted"/>
<comment type="caution">
    <text evidence="1">The sequence shown here is derived from an EMBL/GenBank/DDBJ whole genome shotgun (WGS) entry which is preliminary data.</text>
</comment>
<dbReference type="EMBL" id="JACBZY010000001">
    <property type="protein sequence ID" value="NYG99532.1"/>
    <property type="molecule type" value="Genomic_DNA"/>
</dbReference>
<reference evidence="1 2" key="1">
    <citation type="submission" date="2020-07" db="EMBL/GenBank/DDBJ databases">
        <title>Sequencing the genomes of 1000 actinobacteria strains.</title>
        <authorList>
            <person name="Klenk H.-P."/>
        </authorList>
    </citation>
    <scope>NUCLEOTIDE SEQUENCE [LARGE SCALE GENOMIC DNA]</scope>
    <source>
        <strain evidence="1 2">DSM 23141</strain>
    </source>
</reference>
<gene>
    <name evidence="1" type="ORF">BJ979_002158</name>
</gene>
<accession>A0A852YCH2</accession>
<keyword evidence="2" id="KW-1185">Reference proteome</keyword>
<dbReference type="Proteomes" id="UP000553888">
    <property type="component" value="Unassembled WGS sequence"/>
</dbReference>